<feature type="compositionally biased region" description="Low complexity" evidence="1">
    <location>
        <begin position="244"/>
        <end position="253"/>
    </location>
</feature>
<evidence type="ECO:0000256" key="1">
    <source>
        <dbReference type="SAM" id="MobiDB-lite"/>
    </source>
</evidence>
<organism evidence="3 4">
    <name type="scientific">Cellulomonas cellasea DSM 20118</name>
    <dbReference type="NCBI Taxonomy" id="1408250"/>
    <lineage>
        <taxon>Bacteria</taxon>
        <taxon>Bacillati</taxon>
        <taxon>Actinomycetota</taxon>
        <taxon>Actinomycetes</taxon>
        <taxon>Micrococcales</taxon>
        <taxon>Cellulomonadaceae</taxon>
        <taxon>Cellulomonas</taxon>
    </lineage>
</organism>
<feature type="compositionally biased region" description="Basic residues" evidence="1">
    <location>
        <begin position="254"/>
        <end position="266"/>
    </location>
</feature>
<dbReference type="NCBIfam" id="NF041492">
    <property type="entry name" value="MobF"/>
    <property type="match status" value="1"/>
</dbReference>
<feature type="compositionally biased region" description="Basic and acidic residues" evidence="1">
    <location>
        <begin position="267"/>
        <end position="278"/>
    </location>
</feature>
<accession>A0A0A0BB74</accession>
<protein>
    <recommendedName>
        <fullName evidence="2">TrwC relaxase domain-containing protein</fullName>
    </recommendedName>
</protein>
<proteinExistence type="predicted"/>
<evidence type="ECO:0000259" key="2">
    <source>
        <dbReference type="Pfam" id="PF08751"/>
    </source>
</evidence>
<gene>
    <name evidence="3" type="ORF">Q760_03995</name>
</gene>
<dbReference type="InterPro" id="IPR014862">
    <property type="entry name" value="TrwC"/>
</dbReference>
<reference evidence="3 4" key="1">
    <citation type="submission" date="2013-10" db="EMBL/GenBank/DDBJ databases">
        <authorList>
            <person name="Wang G."/>
            <person name="Zhuang W."/>
        </authorList>
    </citation>
    <scope>NUCLEOTIDE SEQUENCE [LARGE SCALE GENOMIC DNA]</scope>
    <source>
        <strain evidence="3 4">DSM 20118</strain>
    </source>
</reference>
<dbReference type="EMBL" id="AXNT01000014">
    <property type="protein sequence ID" value="KGM03403.1"/>
    <property type="molecule type" value="Genomic_DNA"/>
</dbReference>
<feature type="region of interest" description="Disordered" evidence="1">
    <location>
        <begin position="238"/>
        <end position="284"/>
    </location>
</feature>
<dbReference type="STRING" id="1408250.Q760_03995"/>
<dbReference type="AlphaFoldDB" id="A0A0A0BB74"/>
<evidence type="ECO:0000313" key="3">
    <source>
        <dbReference type="EMBL" id="KGM03403.1"/>
    </source>
</evidence>
<dbReference type="Proteomes" id="UP000029833">
    <property type="component" value="Unassembled WGS sequence"/>
</dbReference>
<name>A0A0A0BB74_9CELL</name>
<dbReference type="SUPFAM" id="SSF55464">
    <property type="entry name" value="Origin of replication-binding domain, RBD-like"/>
    <property type="match status" value="1"/>
</dbReference>
<keyword evidence="4" id="KW-1185">Reference proteome</keyword>
<comment type="caution">
    <text evidence="3">The sequence shown here is derived from an EMBL/GenBank/DDBJ whole genome shotgun (WGS) entry which is preliminary data.</text>
</comment>
<feature type="domain" description="TrwC relaxase" evidence="2">
    <location>
        <begin position="29"/>
        <end position="241"/>
    </location>
</feature>
<dbReference type="Pfam" id="PF08751">
    <property type="entry name" value="TrwC"/>
    <property type="match status" value="1"/>
</dbReference>
<sequence>MRDQIAARVAGLPEELEGEGRTAAVDVITRSELAKPRHTAVAGFDMTFTPPKSVSTLWALGDRRTQTEVLAAHRKAVQDSLSFFENAALFTRTGAAGCEQRPTRGAVAAAFDHWDSRAGDPNLHTHVVVANKVQSPDGRWLSVDSRALHHAVVTISELYDDLLADELARRLPVSWSWRHRGVRRSPGFELDGTNDGLMAEFSTRTTQIDAAMTATIGDFYAGHGRAPNRIEILRLAPTRHPGNATRQARTPAGRARRGVARTRFRPHRQDARGTDWRRAQPVAC</sequence>
<evidence type="ECO:0000313" key="4">
    <source>
        <dbReference type="Proteomes" id="UP000029833"/>
    </source>
</evidence>